<comment type="similarity">
    <text evidence="1 2">Belongs to the serpin family.</text>
</comment>
<evidence type="ECO:0000313" key="4">
    <source>
        <dbReference type="EMBL" id="CDJ26776.1"/>
    </source>
</evidence>
<protein>
    <submittedName>
        <fullName evidence="4">Serine proteinase inhibitor, clade B, member 1, related</fullName>
    </submittedName>
</protein>
<dbReference type="Pfam" id="PF00079">
    <property type="entry name" value="Serpin"/>
    <property type="match status" value="1"/>
</dbReference>
<dbReference type="PANTHER" id="PTHR11461">
    <property type="entry name" value="SERINE PROTEASE INHIBITOR, SERPIN"/>
    <property type="match status" value="1"/>
</dbReference>
<organism evidence="4 5">
    <name type="scientific">Eimeria acervulina</name>
    <name type="common">Coccidian parasite</name>
    <dbReference type="NCBI Taxonomy" id="5801"/>
    <lineage>
        <taxon>Eukaryota</taxon>
        <taxon>Sar</taxon>
        <taxon>Alveolata</taxon>
        <taxon>Apicomplexa</taxon>
        <taxon>Conoidasida</taxon>
        <taxon>Coccidia</taxon>
        <taxon>Eucoccidiorida</taxon>
        <taxon>Eimeriorina</taxon>
        <taxon>Eimeriidae</taxon>
        <taxon>Eimeria</taxon>
    </lineage>
</organism>
<dbReference type="VEuPathDB" id="ToxoDB:EAH_00017560"/>
<dbReference type="GeneID" id="25269826"/>
<dbReference type="SMART" id="SM00093">
    <property type="entry name" value="SERPIN"/>
    <property type="match status" value="1"/>
</dbReference>
<accession>U6JPE1</accession>
<dbReference type="OrthoDB" id="419611at2759"/>
<dbReference type="Gene3D" id="2.30.39.10">
    <property type="entry name" value="Alpha-1-antitrypsin, domain 1"/>
    <property type="match status" value="1"/>
</dbReference>
<evidence type="ECO:0000256" key="1">
    <source>
        <dbReference type="ARBA" id="ARBA00009500"/>
    </source>
</evidence>
<dbReference type="InterPro" id="IPR042185">
    <property type="entry name" value="Serpin_sf_2"/>
</dbReference>
<dbReference type="RefSeq" id="XP_013253080.1">
    <property type="nucleotide sequence ID" value="XM_013397626.1"/>
</dbReference>
<sequence>MGSPIRGSSGSTSMAAAASRLYNSIAATKAEEGEPNFVFSPFSILSAFQVAQLGARGATREEMEGHFPSSSRIELPALRGAPDAWGALPLMELETANRMYVESSSASDEQFGHFAQQVSERLNCDAVPTDFEDSAAAAAAINAFVEGKTKGHIKHIVPASALTPSSRMVLVNALYFKAPWASPFSPHRTATGPFYVNDTRTGRSEVQQVKFMQQRLEEDFGLFESDKVKVLSMPYADPRCRLYLFLPNSIAAFEQELQQKPETTEELVSLVDNTPSSDVVLDLSLPLIKLAAERNQVGLVDVYKRLGVQLMFDEDKADFSGISGSRKLFVSSFLHQADMQWDEKGTEAAAATAVMFADSGRGRPKQEKVLVANVPFLFQLRFKEDAGSHPVVLLAGRVIDAKAAQ</sequence>
<keyword evidence="5" id="KW-1185">Reference proteome</keyword>
<dbReference type="GO" id="GO:0004867">
    <property type="term" value="F:serine-type endopeptidase inhibitor activity"/>
    <property type="evidence" value="ECO:0007669"/>
    <property type="project" value="InterPro"/>
</dbReference>
<feature type="domain" description="Serpin" evidence="3">
    <location>
        <begin position="19"/>
        <end position="401"/>
    </location>
</feature>
<dbReference type="PANTHER" id="PTHR11461:SF211">
    <property type="entry name" value="GH10112P-RELATED"/>
    <property type="match status" value="1"/>
</dbReference>
<name>U6JPE1_EIMAC</name>
<dbReference type="OMA" id="CQVPTMY"/>
<dbReference type="Proteomes" id="UP000018050">
    <property type="component" value="Unassembled WGS sequence"/>
</dbReference>
<dbReference type="SUPFAM" id="SSF56574">
    <property type="entry name" value="Serpins"/>
    <property type="match status" value="1"/>
</dbReference>
<proteinExistence type="inferred from homology"/>
<dbReference type="GO" id="GO:0005615">
    <property type="term" value="C:extracellular space"/>
    <property type="evidence" value="ECO:0007669"/>
    <property type="project" value="InterPro"/>
</dbReference>
<reference evidence="4" key="1">
    <citation type="submission" date="2013-10" db="EMBL/GenBank/DDBJ databases">
        <title>Genomic analysis of the causative agents of coccidiosis in chickens.</title>
        <authorList>
            <person name="Reid A.J."/>
            <person name="Blake D."/>
            <person name="Billington K."/>
            <person name="Browne H."/>
            <person name="Dunn M."/>
            <person name="Hung S."/>
            <person name="Kawahara F."/>
            <person name="Miranda-Saavedra D."/>
            <person name="Mourier T."/>
            <person name="Nagra H."/>
            <person name="Otto T.D."/>
            <person name="Rawlings N."/>
            <person name="Sanchez A."/>
            <person name="Sanders M."/>
            <person name="Subramaniam C."/>
            <person name="Tay Y."/>
            <person name="Dear P."/>
            <person name="Doerig C."/>
            <person name="Gruber A."/>
            <person name="Parkinson J."/>
            <person name="Shirley M."/>
            <person name="Wan K.L."/>
            <person name="Berriman M."/>
            <person name="Tomley F."/>
            <person name="Pain A."/>
        </authorList>
    </citation>
    <scope>NUCLEOTIDE SEQUENCE</scope>
    <source>
        <strain evidence="4">Houghton</strain>
    </source>
</reference>
<dbReference type="CDD" id="cd00172">
    <property type="entry name" value="serpin"/>
    <property type="match status" value="1"/>
</dbReference>
<evidence type="ECO:0000256" key="2">
    <source>
        <dbReference type="RuleBase" id="RU000411"/>
    </source>
</evidence>
<dbReference type="Gene3D" id="3.30.497.10">
    <property type="entry name" value="Antithrombin, subunit I, domain 2"/>
    <property type="match status" value="1"/>
</dbReference>
<dbReference type="InterPro" id="IPR036186">
    <property type="entry name" value="Serpin_sf"/>
</dbReference>
<evidence type="ECO:0000259" key="3">
    <source>
        <dbReference type="SMART" id="SM00093"/>
    </source>
</evidence>
<dbReference type="InterPro" id="IPR023796">
    <property type="entry name" value="Serpin_dom"/>
</dbReference>
<gene>
    <name evidence="4" type="ORF">EAH_00017560</name>
</gene>
<dbReference type="InterPro" id="IPR042178">
    <property type="entry name" value="Serpin_sf_1"/>
</dbReference>
<evidence type="ECO:0000313" key="5">
    <source>
        <dbReference type="Proteomes" id="UP000018050"/>
    </source>
</evidence>
<dbReference type="InterPro" id="IPR000215">
    <property type="entry name" value="Serpin_fam"/>
</dbReference>
<dbReference type="AlphaFoldDB" id="U6JPE1"/>
<dbReference type="MEROPS" id="I04.037"/>
<reference evidence="4" key="2">
    <citation type="submission" date="2013-10" db="EMBL/GenBank/DDBJ databases">
        <authorList>
            <person name="Aslett M."/>
        </authorList>
    </citation>
    <scope>NUCLEOTIDE SEQUENCE</scope>
    <source>
        <strain evidence="4">Houghton</strain>
    </source>
</reference>
<dbReference type="EMBL" id="HG670370">
    <property type="protein sequence ID" value="CDJ26776.1"/>
    <property type="molecule type" value="Genomic_DNA"/>
</dbReference>